<protein>
    <recommendedName>
        <fullName evidence="4">DUF2721 domain-containing protein</fullName>
    </recommendedName>
</protein>
<sequence length="146" mass="16241">MDFSHILQSAVTPLVLISGVGLLLLSITNRYSHALDRTRNLNTELKNAPSAKRKENLKKQLDSLYRRCKILKKSIGFVVLSILLSSLIIIIKILESLLFTALDMLNIALLISSMFCIVISSALLFIDVSLSLHALDVELEDSDFKA</sequence>
<organism evidence="2 3">
    <name type="scientific">Chloroherpeton thalassium (strain ATCC 35110 / GB-78)</name>
    <dbReference type="NCBI Taxonomy" id="517418"/>
    <lineage>
        <taxon>Bacteria</taxon>
        <taxon>Pseudomonadati</taxon>
        <taxon>Chlorobiota</taxon>
        <taxon>Chlorobiia</taxon>
        <taxon>Chlorobiales</taxon>
        <taxon>Chloroherpetonaceae</taxon>
        <taxon>Chloroherpeton</taxon>
    </lineage>
</organism>
<keyword evidence="1" id="KW-0472">Membrane</keyword>
<keyword evidence="1" id="KW-1133">Transmembrane helix</keyword>
<dbReference type="OrthoDB" id="5465259at2"/>
<feature type="transmembrane region" description="Helical" evidence="1">
    <location>
        <begin position="106"/>
        <end position="126"/>
    </location>
</feature>
<dbReference type="eggNOG" id="ENOG5032YAP">
    <property type="taxonomic scope" value="Bacteria"/>
</dbReference>
<dbReference type="RefSeq" id="WP_012500936.1">
    <property type="nucleotide sequence ID" value="NC_011026.1"/>
</dbReference>
<feature type="transmembrane region" description="Helical" evidence="1">
    <location>
        <begin position="6"/>
        <end position="27"/>
    </location>
</feature>
<dbReference type="HOGENOM" id="CLU_118464_1_0_10"/>
<dbReference type="AlphaFoldDB" id="B3QX44"/>
<feature type="transmembrane region" description="Helical" evidence="1">
    <location>
        <begin position="75"/>
        <end position="94"/>
    </location>
</feature>
<evidence type="ECO:0000313" key="3">
    <source>
        <dbReference type="Proteomes" id="UP000001208"/>
    </source>
</evidence>
<accession>B3QX44</accession>
<evidence type="ECO:0008006" key="4">
    <source>
        <dbReference type="Google" id="ProtNLM"/>
    </source>
</evidence>
<name>B3QX44_CHLT3</name>
<reference evidence="2 3" key="1">
    <citation type="submission" date="2008-06" db="EMBL/GenBank/DDBJ databases">
        <title>Complete sequence of Chloroherpeton thalassium ATCC 35110.</title>
        <authorList>
            <consortium name="US DOE Joint Genome Institute"/>
            <person name="Lucas S."/>
            <person name="Copeland A."/>
            <person name="Lapidus A."/>
            <person name="Glavina del Rio T."/>
            <person name="Dalin E."/>
            <person name="Tice H."/>
            <person name="Bruce D."/>
            <person name="Goodwin L."/>
            <person name="Pitluck S."/>
            <person name="Schmutz J."/>
            <person name="Larimer F."/>
            <person name="Land M."/>
            <person name="Hauser L."/>
            <person name="Kyrpides N."/>
            <person name="Mikhailova N."/>
            <person name="Liu Z."/>
            <person name="Li T."/>
            <person name="Zhao F."/>
            <person name="Overmann J."/>
            <person name="Bryant D.A."/>
            <person name="Richardson P."/>
        </authorList>
    </citation>
    <scope>NUCLEOTIDE SEQUENCE [LARGE SCALE GENOMIC DNA]</scope>
    <source>
        <strain evidence="3">ATCC 35110 / GB-78</strain>
    </source>
</reference>
<evidence type="ECO:0000256" key="1">
    <source>
        <dbReference type="SAM" id="Phobius"/>
    </source>
</evidence>
<keyword evidence="1" id="KW-0812">Transmembrane</keyword>
<dbReference type="InterPro" id="IPR021279">
    <property type="entry name" value="DUF2721"/>
</dbReference>
<dbReference type="Proteomes" id="UP000001208">
    <property type="component" value="Chromosome"/>
</dbReference>
<proteinExistence type="predicted"/>
<dbReference type="Pfam" id="PF11026">
    <property type="entry name" value="DUF2721"/>
    <property type="match status" value="1"/>
</dbReference>
<gene>
    <name evidence="2" type="ordered locus">Ctha_2404</name>
</gene>
<evidence type="ECO:0000313" key="2">
    <source>
        <dbReference type="EMBL" id="ACF14854.1"/>
    </source>
</evidence>
<keyword evidence="3" id="KW-1185">Reference proteome</keyword>
<dbReference type="KEGG" id="cts:Ctha_2404"/>
<dbReference type="EMBL" id="CP001100">
    <property type="protein sequence ID" value="ACF14854.1"/>
    <property type="molecule type" value="Genomic_DNA"/>
</dbReference>